<reference evidence="2 3" key="1">
    <citation type="submission" date="2020-03" db="EMBL/GenBank/DDBJ databases">
        <authorList>
            <person name="Lai Q."/>
        </authorList>
    </citation>
    <scope>NUCLEOTIDE SEQUENCE [LARGE SCALE GENOMIC DNA]</scope>
    <source>
        <strain evidence="2 3">CCUG 25036</strain>
    </source>
</reference>
<keyword evidence="1" id="KW-0732">Signal</keyword>
<proteinExistence type="predicted"/>
<evidence type="ECO:0000256" key="1">
    <source>
        <dbReference type="SAM" id="SignalP"/>
    </source>
</evidence>
<keyword evidence="3" id="KW-1185">Reference proteome</keyword>
<name>A0A7X5ZJT5_9GAMM</name>
<feature type="signal peptide" evidence="1">
    <location>
        <begin position="1"/>
        <end position="16"/>
    </location>
</feature>
<dbReference type="Proteomes" id="UP000490980">
    <property type="component" value="Unassembled WGS sequence"/>
</dbReference>
<comment type="caution">
    <text evidence="2">The sequence shown here is derived from an EMBL/GenBank/DDBJ whole genome shotgun (WGS) entry which is preliminary data.</text>
</comment>
<organism evidence="2 3">
    <name type="scientific">Luteibacter anthropi</name>
    <dbReference type="NCBI Taxonomy" id="564369"/>
    <lineage>
        <taxon>Bacteria</taxon>
        <taxon>Pseudomonadati</taxon>
        <taxon>Pseudomonadota</taxon>
        <taxon>Gammaproteobacteria</taxon>
        <taxon>Lysobacterales</taxon>
        <taxon>Rhodanobacteraceae</taxon>
        <taxon>Luteibacter</taxon>
    </lineage>
</organism>
<evidence type="ECO:0000313" key="2">
    <source>
        <dbReference type="EMBL" id="NII08061.1"/>
    </source>
</evidence>
<feature type="chain" id="PRO_5030910329" evidence="1">
    <location>
        <begin position="17"/>
        <end position="300"/>
    </location>
</feature>
<accession>A0A7X5ZJT5</accession>
<dbReference type="EMBL" id="JAARLZ010000010">
    <property type="protein sequence ID" value="NII08061.1"/>
    <property type="molecule type" value="Genomic_DNA"/>
</dbReference>
<sequence>MIPLLAAMGLAITVHAQEAPDAPAPIPGIPAHRGVIDDTWIIAPRRMGNATLAAVKNYADEGDIAAGVSLRYQIDHADWIAADVFIYPAGDGDGSRMLKRAVDDFRESVNFAEKQEIYRNVWWGDEIPYTASLSGGRKLEGRFLPIVFDAQQDMLTSRTYLFYRKLYFTKIRLTTTVDAVDSLVDTSDKFIRNLLDGVEVVSVGGCGRQMDVVGLAPGQSPPPEMADGVSADGYRVALRTNKSGQPIVGEAMSKVMALAAKRQLATGCTVLDYHPPLEDGTRTVLHLSFSTEDWGATPRQ</sequence>
<gene>
    <name evidence="2" type="ORF">HBF25_16880</name>
</gene>
<evidence type="ECO:0000313" key="3">
    <source>
        <dbReference type="Proteomes" id="UP000490980"/>
    </source>
</evidence>
<protein>
    <submittedName>
        <fullName evidence="2">Uncharacterized protein</fullName>
    </submittedName>
</protein>
<dbReference type="AlphaFoldDB" id="A0A7X5ZJT5"/>